<accession>A0ABY4X974</accession>
<evidence type="ECO:0000256" key="2">
    <source>
        <dbReference type="SAM" id="SignalP"/>
    </source>
</evidence>
<feature type="signal peptide" evidence="2">
    <location>
        <begin position="1"/>
        <end position="22"/>
    </location>
</feature>
<evidence type="ECO:0000256" key="1">
    <source>
        <dbReference type="PROSITE-ProRule" id="PRU00339"/>
    </source>
</evidence>
<dbReference type="Gene3D" id="1.25.40.10">
    <property type="entry name" value="Tetratricopeptide repeat domain"/>
    <property type="match status" value="1"/>
</dbReference>
<reference evidence="4" key="1">
    <citation type="journal article" date="2022" name="Toxins">
        <title>Genomic Analysis of Sphingopyxis sp. USTB-05 for Biodegrading Cyanobacterial Hepatotoxins.</title>
        <authorList>
            <person name="Liu C."/>
            <person name="Xu Q."/>
            <person name="Zhao Z."/>
            <person name="Zhang H."/>
            <person name="Liu X."/>
            <person name="Yin C."/>
            <person name="Liu Y."/>
            <person name="Yan H."/>
        </authorList>
    </citation>
    <scope>NUCLEOTIDE SEQUENCE</scope>
    <source>
        <strain evidence="4">NBD5</strain>
    </source>
</reference>
<dbReference type="Pfam" id="PF05036">
    <property type="entry name" value="SPOR"/>
    <property type="match status" value="1"/>
</dbReference>
<dbReference type="RefSeq" id="WP_252167031.1">
    <property type="nucleotide sequence ID" value="NZ_CP084930.1"/>
</dbReference>
<keyword evidence="5" id="KW-1185">Reference proteome</keyword>
<feature type="repeat" description="TPR" evidence="1">
    <location>
        <begin position="73"/>
        <end position="106"/>
    </location>
</feature>
<dbReference type="Gene3D" id="3.30.70.1070">
    <property type="entry name" value="Sporulation related repeat"/>
    <property type="match status" value="1"/>
</dbReference>
<evidence type="ECO:0000313" key="5">
    <source>
        <dbReference type="Proteomes" id="UP001056937"/>
    </source>
</evidence>
<dbReference type="PROSITE" id="PS50005">
    <property type="entry name" value="TPR"/>
    <property type="match status" value="1"/>
</dbReference>
<dbReference type="SUPFAM" id="SSF48452">
    <property type="entry name" value="TPR-like"/>
    <property type="match status" value="1"/>
</dbReference>
<dbReference type="Proteomes" id="UP001056937">
    <property type="component" value="Chromosome 1"/>
</dbReference>
<dbReference type="EMBL" id="CP084930">
    <property type="protein sequence ID" value="USI73220.1"/>
    <property type="molecule type" value="Genomic_DNA"/>
</dbReference>
<keyword evidence="1" id="KW-0802">TPR repeat</keyword>
<evidence type="ECO:0000259" key="3">
    <source>
        <dbReference type="PROSITE" id="PS51724"/>
    </source>
</evidence>
<dbReference type="InterPro" id="IPR036680">
    <property type="entry name" value="SPOR-like_sf"/>
</dbReference>
<gene>
    <name evidence="4" type="ORF">LHA26_01710</name>
</gene>
<dbReference type="PROSITE" id="PS51257">
    <property type="entry name" value="PROKAR_LIPOPROTEIN"/>
    <property type="match status" value="1"/>
</dbReference>
<proteinExistence type="predicted"/>
<protein>
    <submittedName>
        <fullName evidence="4">SPOR domain-containing protein</fullName>
    </submittedName>
</protein>
<name>A0ABY4X974_9SPHN</name>
<dbReference type="SUPFAM" id="SSF110997">
    <property type="entry name" value="Sporulation related repeat"/>
    <property type="match status" value="1"/>
</dbReference>
<dbReference type="InterPro" id="IPR007730">
    <property type="entry name" value="SPOR-like_dom"/>
</dbReference>
<dbReference type="PROSITE" id="PS51724">
    <property type="entry name" value="SPOR"/>
    <property type="match status" value="1"/>
</dbReference>
<feature type="domain" description="SPOR" evidence="3">
    <location>
        <begin position="353"/>
        <end position="437"/>
    </location>
</feature>
<dbReference type="InterPro" id="IPR011990">
    <property type="entry name" value="TPR-like_helical_dom_sf"/>
</dbReference>
<sequence>MRRALLVRVTGLALLLGTVTIACTPDGGRGHVAGLSDRAAPGAEAARAALARHQGARAVALAERAVAETPQDAALRRLLGQAYLADGRARAAATAFDEALRLAPDQASATLGLALAEIGLGDAARARTRLAALAGRAPVADLGLALALAGDRAAGIAMLTQLIRDGQSDARARQNLAFALALDGRWAEARGMAMQDTPPDRIEAQIAGWAALTGPDAAARQIAHLFDTTPRSDDMGEPSALALALPASAPVALAAAEPAPVPATVPAPHAAPAIAAAPPPSTESAPAPVPAQVAEQMERPAALPMPAIAPDPDFGADLAARAARSALLLRTAQAMIPPLVRAPAAPSRLWPMGQGAAGFVVQLGAYARPAAADAAWREASRLSPRVARLTPVRGGVGQGGAALVRLSVGGFASRDAAAALCTAIRARGGACFVRAAAGDAPLRFVSRAAVPPRLALR</sequence>
<evidence type="ECO:0000313" key="4">
    <source>
        <dbReference type="EMBL" id="USI73220.1"/>
    </source>
</evidence>
<keyword evidence="2" id="KW-0732">Signal</keyword>
<dbReference type="InterPro" id="IPR019734">
    <property type="entry name" value="TPR_rpt"/>
</dbReference>
<organism evidence="4 5">
    <name type="scientific">Sphingomonas morindae</name>
    <dbReference type="NCBI Taxonomy" id="1541170"/>
    <lineage>
        <taxon>Bacteria</taxon>
        <taxon>Pseudomonadati</taxon>
        <taxon>Pseudomonadota</taxon>
        <taxon>Alphaproteobacteria</taxon>
        <taxon>Sphingomonadales</taxon>
        <taxon>Sphingomonadaceae</taxon>
        <taxon>Sphingomonas</taxon>
    </lineage>
</organism>
<feature type="chain" id="PRO_5045228544" evidence="2">
    <location>
        <begin position="23"/>
        <end position="457"/>
    </location>
</feature>